<evidence type="ECO:0000313" key="2">
    <source>
        <dbReference type="Proteomes" id="UP000245998"/>
    </source>
</evidence>
<keyword evidence="2" id="KW-1185">Reference proteome</keyword>
<evidence type="ECO:0000313" key="1">
    <source>
        <dbReference type="EMBL" id="PWA06993.1"/>
    </source>
</evidence>
<gene>
    <name evidence="1" type="ORF">DCC39_17145</name>
</gene>
<reference evidence="1 2" key="1">
    <citation type="submission" date="2018-04" db="EMBL/GenBank/DDBJ databases">
        <title>Camelliibacillus theae gen. nov., sp. nov., isolated from Pu'er tea.</title>
        <authorList>
            <person name="Niu L."/>
        </authorList>
    </citation>
    <scope>NUCLEOTIDE SEQUENCE [LARGE SCALE GENOMIC DNA]</scope>
    <source>
        <strain evidence="1 2">T8</strain>
    </source>
</reference>
<dbReference type="EMBL" id="QCZG01000055">
    <property type="protein sequence ID" value="PWA06993.1"/>
    <property type="molecule type" value="Genomic_DNA"/>
</dbReference>
<protein>
    <submittedName>
        <fullName evidence="1">Uncharacterized protein</fullName>
    </submittedName>
</protein>
<accession>A0A2U1JQ25</accession>
<comment type="caution">
    <text evidence="1">The sequence shown here is derived from an EMBL/GenBank/DDBJ whole genome shotgun (WGS) entry which is preliminary data.</text>
</comment>
<name>A0A2U1JQ25_9BACI</name>
<sequence length="78" mass="8842">MLMQTAPPFITLTVGRIINIILEVIEIAWTNNLRKAGIFLSKQISPVNAGPFSSVCPRILKKGMSYFDVRWRNLSVKH</sequence>
<proteinExistence type="predicted"/>
<organism evidence="1 2">
    <name type="scientific">Pueribacillus theae</name>
    <dbReference type="NCBI Taxonomy" id="2171751"/>
    <lineage>
        <taxon>Bacteria</taxon>
        <taxon>Bacillati</taxon>
        <taxon>Bacillota</taxon>
        <taxon>Bacilli</taxon>
        <taxon>Bacillales</taxon>
        <taxon>Bacillaceae</taxon>
        <taxon>Pueribacillus</taxon>
    </lineage>
</organism>
<dbReference type="Proteomes" id="UP000245998">
    <property type="component" value="Unassembled WGS sequence"/>
</dbReference>
<dbReference type="AlphaFoldDB" id="A0A2U1JQ25"/>